<reference evidence="1" key="1">
    <citation type="submission" date="2021-05" db="EMBL/GenBank/DDBJ databases">
        <authorList>
            <person name="Pan Q."/>
            <person name="Jouanno E."/>
            <person name="Zahm M."/>
            <person name="Klopp C."/>
            <person name="Cabau C."/>
            <person name="Louis A."/>
            <person name="Berthelot C."/>
            <person name="Parey E."/>
            <person name="Roest Crollius H."/>
            <person name="Montfort J."/>
            <person name="Robinson-Rechavi M."/>
            <person name="Bouchez O."/>
            <person name="Lampietro C."/>
            <person name="Lopez Roques C."/>
            <person name="Donnadieu C."/>
            <person name="Postlethwait J."/>
            <person name="Bobe J."/>
            <person name="Dillon D."/>
            <person name="Chandos A."/>
            <person name="von Hippel F."/>
            <person name="Guiguen Y."/>
        </authorList>
    </citation>
    <scope>NUCLEOTIDE SEQUENCE</scope>
    <source>
        <strain evidence="1">YG-Jan2019</strain>
    </source>
</reference>
<proteinExistence type="predicted"/>
<dbReference type="EMBL" id="CM055745">
    <property type="protein sequence ID" value="KAJ7998038.1"/>
    <property type="molecule type" value="Genomic_DNA"/>
</dbReference>
<evidence type="ECO:0000313" key="1">
    <source>
        <dbReference type="EMBL" id="KAJ7998038.1"/>
    </source>
</evidence>
<accession>A0ACC2G386</accession>
<evidence type="ECO:0000313" key="2">
    <source>
        <dbReference type="Proteomes" id="UP001157502"/>
    </source>
</evidence>
<comment type="caution">
    <text evidence="1">The sequence shown here is derived from an EMBL/GenBank/DDBJ whole genome shotgun (WGS) entry which is preliminary data.</text>
</comment>
<organism evidence="1 2">
    <name type="scientific">Dallia pectoralis</name>
    <name type="common">Alaska blackfish</name>
    <dbReference type="NCBI Taxonomy" id="75939"/>
    <lineage>
        <taxon>Eukaryota</taxon>
        <taxon>Metazoa</taxon>
        <taxon>Chordata</taxon>
        <taxon>Craniata</taxon>
        <taxon>Vertebrata</taxon>
        <taxon>Euteleostomi</taxon>
        <taxon>Actinopterygii</taxon>
        <taxon>Neopterygii</taxon>
        <taxon>Teleostei</taxon>
        <taxon>Protacanthopterygii</taxon>
        <taxon>Esociformes</taxon>
        <taxon>Umbridae</taxon>
        <taxon>Dallia</taxon>
    </lineage>
</organism>
<gene>
    <name evidence="1" type="ORF">DPEC_G00218400</name>
</gene>
<protein>
    <submittedName>
        <fullName evidence="1">Uncharacterized protein</fullName>
    </submittedName>
</protein>
<name>A0ACC2G386_DALPE</name>
<keyword evidence="2" id="KW-1185">Reference proteome</keyword>
<sequence length="93" mass="10627">MSNFTFRCKDFYTYVVKEKVLLNAVRSNKKYKFKKKPEDQGSRGVLKSWLQVVPSSSSAHPCYAAFQAQFLTHCCCTLGPGRLCCYESQTVQD</sequence>
<dbReference type="Proteomes" id="UP001157502">
    <property type="component" value="Chromosome 18"/>
</dbReference>